<comment type="caution">
    <text evidence="2">The sequence shown here is derived from an EMBL/GenBank/DDBJ whole genome shotgun (WGS) entry which is preliminary data.</text>
</comment>
<sequence>MTTSSLSLDTPTLALGSAILLALALNFKLRPPPPQVHPFLLGRQSLPAPTRTPGQSPVYSSAANGGVRAPYRPDRNVRTLDDVLRKSQTCLEGGERGTWVKGGEGLVSLVDGLRAGLVSKLAGASGSVLVVIDDPTDALLVTLALATSPHKPVVLSPDSSLPEGLHFGAIVKSSERDLDLGDAKFLDLGDAEAAQDLLATGRSLATGAETTKTTATTSDKADVNEVVLTIVSDGIPLALSHQNLTASIVSWLSLFPASPQATKPSLRDTVLSFHHPSTPHGLGLALTVIHQSSSLSFPSPPAPTQDLDADSAADAWCALFAPKPAATLIFAPTTVLDGPLYTLVLHKILGDSSLIVRQARDGKLRLLREGTVSKQTFWDSLMWKGLRKDIHLTSLRGLFLSSSPAASTAPLQSLLDTFRISLGCPVVPLLAHPASLAPLAAANMWDVQRLPPPGARGELSGDERGHVGAVVGGVEVKLVGSEDDFAAGRMRGELLLRSPALPHPSTLPPHLLSTDPVLPQLPPYPGQAPTDADADAGGSDAEKWFRTGIKAEMSTEGTLWLVESTVQ</sequence>
<keyword evidence="3" id="KW-1185">Reference proteome</keyword>
<evidence type="ECO:0000256" key="1">
    <source>
        <dbReference type="SAM" id="MobiDB-lite"/>
    </source>
</evidence>
<dbReference type="AlphaFoldDB" id="A0A5C5FXU8"/>
<evidence type="ECO:0000313" key="3">
    <source>
        <dbReference type="Proteomes" id="UP000311382"/>
    </source>
</evidence>
<feature type="compositionally biased region" description="Polar residues" evidence="1">
    <location>
        <begin position="52"/>
        <end position="63"/>
    </location>
</feature>
<protein>
    <submittedName>
        <fullName evidence="2">Proteophosphoglycan 5</fullName>
    </submittedName>
</protein>
<evidence type="ECO:0000313" key="2">
    <source>
        <dbReference type="EMBL" id="TNY21618.1"/>
    </source>
</evidence>
<organism evidence="2 3">
    <name type="scientific">Rhodotorula diobovata</name>
    <dbReference type="NCBI Taxonomy" id="5288"/>
    <lineage>
        <taxon>Eukaryota</taxon>
        <taxon>Fungi</taxon>
        <taxon>Dikarya</taxon>
        <taxon>Basidiomycota</taxon>
        <taxon>Pucciniomycotina</taxon>
        <taxon>Microbotryomycetes</taxon>
        <taxon>Sporidiobolales</taxon>
        <taxon>Sporidiobolaceae</taxon>
        <taxon>Rhodotorula</taxon>
    </lineage>
</organism>
<dbReference type="OrthoDB" id="1700726at2759"/>
<dbReference type="STRING" id="5288.A0A5C5FXU8"/>
<feature type="region of interest" description="Disordered" evidence="1">
    <location>
        <begin position="505"/>
        <end position="539"/>
    </location>
</feature>
<name>A0A5C5FXU8_9BASI</name>
<gene>
    <name evidence="2" type="ORF">DMC30DRAFT_350375</name>
</gene>
<reference evidence="2 3" key="1">
    <citation type="submission" date="2019-03" db="EMBL/GenBank/DDBJ databases">
        <title>Rhodosporidium diobovatum UCD-FST 08-225 genome sequencing, assembly, and annotation.</title>
        <authorList>
            <person name="Fakankun I.U."/>
            <person name="Fristensky B."/>
            <person name="Levin D.B."/>
        </authorList>
    </citation>
    <scope>NUCLEOTIDE SEQUENCE [LARGE SCALE GENOMIC DNA]</scope>
    <source>
        <strain evidence="2 3">UCD-FST 08-225</strain>
    </source>
</reference>
<dbReference type="Gene3D" id="3.40.50.12780">
    <property type="entry name" value="N-terminal domain of ligase-like"/>
    <property type="match status" value="1"/>
</dbReference>
<accession>A0A5C5FXU8</accession>
<feature type="region of interest" description="Disordered" evidence="1">
    <location>
        <begin position="46"/>
        <end position="72"/>
    </location>
</feature>
<proteinExistence type="predicted"/>
<dbReference type="InterPro" id="IPR042099">
    <property type="entry name" value="ANL_N_sf"/>
</dbReference>
<dbReference type="EMBL" id="SOZI01000040">
    <property type="protein sequence ID" value="TNY21618.1"/>
    <property type="molecule type" value="Genomic_DNA"/>
</dbReference>
<dbReference type="Proteomes" id="UP000311382">
    <property type="component" value="Unassembled WGS sequence"/>
</dbReference>